<accession>A0ABV7XCU7</accession>
<protein>
    <submittedName>
        <fullName evidence="2">Uncharacterized protein</fullName>
    </submittedName>
</protein>
<proteinExistence type="predicted"/>
<feature type="region of interest" description="Disordered" evidence="1">
    <location>
        <begin position="1"/>
        <end position="76"/>
    </location>
</feature>
<evidence type="ECO:0000256" key="1">
    <source>
        <dbReference type="SAM" id="MobiDB-lite"/>
    </source>
</evidence>
<evidence type="ECO:0000313" key="2">
    <source>
        <dbReference type="EMBL" id="MFC3713986.1"/>
    </source>
</evidence>
<comment type="caution">
    <text evidence="2">The sequence shown here is derived from an EMBL/GenBank/DDBJ whole genome shotgun (WGS) entry which is preliminary data.</text>
</comment>
<feature type="compositionally biased region" description="Basic and acidic residues" evidence="1">
    <location>
        <begin position="19"/>
        <end position="45"/>
    </location>
</feature>
<reference evidence="3" key="1">
    <citation type="journal article" date="2019" name="Int. J. Syst. Evol. Microbiol.">
        <title>The Global Catalogue of Microorganisms (GCM) 10K type strain sequencing project: providing services to taxonomists for standard genome sequencing and annotation.</title>
        <authorList>
            <consortium name="The Broad Institute Genomics Platform"/>
            <consortium name="The Broad Institute Genome Sequencing Center for Infectious Disease"/>
            <person name="Wu L."/>
            <person name="Ma J."/>
        </authorList>
    </citation>
    <scope>NUCLEOTIDE SEQUENCE [LARGE SCALE GENOMIC DNA]</scope>
    <source>
        <strain evidence="3">KCTC 42644</strain>
    </source>
</reference>
<organism evidence="2 3">
    <name type="scientific">Sphingoaurantiacus capsulatus</name>
    <dbReference type="NCBI Taxonomy" id="1771310"/>
    <lineage>
        <taxon>Bacteria</taxon>
        <taxon>Pseudomonadati</taxon>
        <taxon>Pseudomonadota</taxon>
        <taxon>Alphaproteobacteria</taxon>
        <taxon>Sphingomonadales</taxon>
        <taxon>Sphingosinicellaceae</taxon>
        <taxon>Sphingoaurantiacus</taxon>
    </lineage>
</organism>
<evidence type="ECO:0000313" key="3">
    <source>
        <dbReference type="Proteomes" id="UP001595615"/>
    </source>
</evidence>
<dbReference type="RefSeq" id="WP_380863001.1">
    <property type="nucleotide sequence ID" value="NZ_JBHRXV010000011.1"/>
</dbReference>
<keyword evidence="3" id="KW-1185">Reference proteome</keyword>
<name>A0ABV7XCU7_9SPHN</name>
<sequence length="76" mass="8077">MNNNAHDKVSNPEGPPAGGHREALDADDIKKLKANPSDRDARLDIDIDESFPASDPPSITQPRKGSDGPVPGGKYD</sequence>
<dbReference type="EMBL" id="JBHRXV010000011">
    <property type="protein sequence ID" value="MFC3713986.1"/>
    <property type="molecule type" value="Genomic_DNA"/>
</dbReference>
<dbReference type="Proteomes" id="UP001595615">
    <property type="component" value="Unassembled WGS sequence"/>
</dbReference>
<feature type="compositionally biased region" description="Basic and acidic residues" evidence="1">
    <location>
        <begin position="1"/>
        <end position="10"/>
    </location>
</feature>
<gene>
    <name evidence="2" type="ORF">ACFOMD_15550</name>
</gene>